<dbReference type="EMBL" id="RQFU01000015">
    <property type="protein sequence ID" value="TGL21058.1"/>
    <property type="molecule type" value="Genomic_DNA"/>
</dbReference>
<gene>
    <name evidence="2" type="ORF">EHQ46_08900</name>
</gene>
<keyword evidence="1" id="KW-0472">Membrane</keyword>
<sequence length="67" mass="7374">MGIWIGLAIGGIAKFWYGYTILIVLPILHTLGFLWFLYGTIETIILGAISAKILDSQSSKGKHSNNH</sequence>
<comment type="caution">
    <text evidence="2">The sequence shown here is derived from an EMBL/GenBank/DDBJ whole genome shotgun (WGS) entry which is preliminary data.</text>
</comment>
<accession>A0ABY2M5I8</accession>
<reference evidence="3" key="1">
    <citation type="journal article" date="2019" name="PLoS Negl. Trop. Dis.">
        <title>Revisiting the worldwide diversity of Leptospira species in the environment.</title>
        <authorList>
            <person name="Vincent A.T."/>
            <person name="Schiettekatte O."/>
            <person name="Bourhy P."/>
            <person name="Veyrier F.J."/>
            <person name="Picardeau M."/>
        </authorList>
    </citation>
    <scope>NUCLEOTIDE SEQUENCE [LARGE SCALE GENOMIC DNA]</scope>
    <source>
        <strain evidence="3">201800272</strain>
    </source>
</reference>
<dbReference type="RefSeq" id="WP_135635078.1">
    <property type="nucleotide sequence ID" value="NZ_RQFU01000015.1"/>
</dbReference>
<protein>
    <recommendedName>
        <fullName evidence="4">TM2 domain-containing protein</fullName>
    </recommendedName>
</protein>
<keyword evidence="1" id="KW-1133">Transmembrane helix</keyword>
<organism evidence="2 3">
    <name type="scientific">Leptospira yanagawae</name>
    <dbReference type="NCBI Taxonomy" id="293069"/>
    <lineage>
        <taxon>Bacteria</taxon>
        <taxon>Pseudomonadati</taxon>
        <taxon>Spirochaetota</taxon>
        <taxon>Spirochaetia</taxon>
        <taxon>Leptospirales</taxon>
        <taxon>Leptospiraceae</taxon>
        <taxon>Leptospira</taxon>
    </lineage>
</organism>
<name>A0ABY2M5I8_9LEPT</name>
<keyword evidence="1" id="KW-0812">Transmembrane</keyword>
<evidence type="ECO:0000313" key="3">
    <source>
        <dbReference type="Proteomes" id="UP000298200"/>
    </source>
</evidence>
<dbReference type="Proteomes" id="UP000298200">
    <property type="component" value="Unassembled WGS sequence"/>
</dbReference>
<evidence type="ECO:0000313" key="2">
    <source>
        <dbReference type="EMBL" id="TGL21058.1"/>
    </source>
</evidence>
<proteinExistence type="predicted"/>
<feature type="transmembrane region" description="Helical" evidence="1">
    <location>
        <begin position="7"/>
        <end position="27"/>
    </location>
</feature>
<evidence type="ECO:0000256" key="1">
    <source>
        <dbReference type="SAM" id="Phobius"/>
    </source>
</evidence>
<keyword evidence="3" id="KW-1185">Reference proteome</keyword>
<evidence type="ECO:0008006" key="4">
    <source>
        <dbReference type="Google" id="ProtNLM"/>
    </source>
</evidence>